<dbReference type="Proteomes" id="UP000198832">
    <property type="component" value="Unassembled WGS sequence"/>
</dbReference>
<gene>
    <name evidence="2" type="ORF">SAMN04487968_11380</name>
</gene>
<dbReference type="CDD" id="cd12108">
    <property type="entry name" value="Hr-like"/>
    <property type="match status" value="1"/>
</dbReference>
<accession>A0A1I1MUS3</accession>
<evidence type="ECO:0000313" key="2">
    <source>
        <dbReference type="EMBL" id="SFC88896.1"/>
    </source>
</evidence>
<dbReference type="EMBL" id="FOLB01000013">
    <property type="protein sequence ID" value="SFC88896.1"/>
    <property type="molecule type" value="Genomic_DNA"/>
</dbReference>
<dbReference type="InterPro" id="IPR012312">
    <property type="entry name" value="Hemerythrin-like"/>
</dbReference>
<evidence type="ECO:0000259" key="1">
    <source>
        <dbReference type="Pfam" id="PF01814"/>
    </source>
</evidence>
<reference evidence="2 3" key="1">
    <citation type="submission" date="2016-10" db="EMBL/GenBank/DDBJ databases">
        <authorList>
            <person name="de Groot N.N."/>
        </authorList>
    </citation>
    <scope>NUCLEOTIDE SEQUENCE [LARGE SCALE GENOMIC DNA]</scope>
    <source>
        <strain evidence="2 3">CGMCC 1.7056</strain>
    </source>
</reference>
<feature type="domain" description="Hemerythrin-like" evidence="1">
    <location>
        <begin position="31"/>
        <end position="165"/>
    </location>
</feature>
<keyword evidence="3" id="KW-1185">Reference proteome</keyword>
<dbReference type="STRING" id="574651.SAMN04487968_11380"/>
<protein>
    <submittedName>
        <fullName evidence="2">Hemerythrin HHE cation binding domain-containing protein</fullName>
    </submittedName>
</protein>
<dbReference type="AlphaFoldDB" id="A0A1I1MUS3"/>
<dbReference type="OrthoDB" id="5197650at2"/>
<dbReference type="Gene3D" id="1.20.120.520">
    <property type="entry name" value="nmb1532 protein domain like"/>
    <property type="match status" value="1"/>
</dbReference>
<dbReference type="Pfam" id="PF01814">
    <property type="entry name" value="Hemerythrin"/>
    <property type="match status" value="1"/>
</dbReference>
<evidence type="ECO:0000313" key="3">
    <source>
        <dbReference type="Proteomes" id="UP000198832"/>
    </source>
</evidence>
<name>A0A1I1MUS3_9ACTN</name>
<organism evidence="2 3">
    <name type="scientific">Nocardioides terrae</name>
    <dbReference type="NCBI Taxonomy" id="574651"/>
    <lineage>
        <taxon>Bacteria</taxon>
        <taxon>Bacillati</taxon>
        <taxon>Actinomycetota</taxon>
        <taxon>Actinomycetes</taxon>
        <taxon>Propionibacteriales</taxon>
        <taxon>Nocardioidaceae</taxon>
        <taxon>Nocardioides</taxon>
    </lineage>
</organism>
<sequence length="243" mass="27479">MTTATTTAPSTQLMLPGQAAAPEGPVDMFMMYLMHHAFRRDLDRFTAAVERTPLEDRVTWQALAARWDRFFSILHHHHAGEDAVLWPFLLERADEQERAHLEAMEEEHSHIDPLLAAVAEGFASLGAEPLPADAADRRAALILRVAATRDALGRHLAHEESEAMAILQRHMTPEEWAGLEKEGWKKDNPDPVSYMLPWIAEGLPADKLEEAWSRGSSVMKVVWWLTRGRFRRGEALAFRYALA</sequence>
<dbReference type="RefSeq" id="WP_091125886.1">
    <property type="nucleotide sequence ID" value="NZ_FOLB01000013.1"/>
</dbReference>
<proteinExistence type="predicted"/>